<evidence type="ECO:0000256" key="3">
    <source>
        <dbReference type="SAM" id="MobiDB-lite"/>
    </source>
</evidence>
<keyword evidence="1" id="KW-0217">Developmental protein</keyword>
<feature type="region of interest" description="Disordered" evidence="3">
    <location>
        <begin position="211"/>
        <end position="232"/>
    </location>
</feature>
<keyword evidence="6" id="KW-1185">Reference proteome</keyword>
<dbReference type="Proteomes" id="UP001353858">
    <property type="component" value="Unassembled WGS sequence"/>
</dbReference>
<evidence type="ECO:0000256" key="2">
    <source>
        <dbReference type="ARBA" id="ARBA00022902"/>
    </source>
</evidence>
<dbReference type="SMART" id="SM00353">
    <property type="entry name" value="HLH"/>
    <property type="match status" value="1"/>
</dbReference>
<dbReference type="PANTHER" id="PTHR13935">
    <property type="entry name" value="ACHAETE-SCUTE TRANSCRIPTION FACTOR-RELATED"/>
    <property type="match status" value="1"/>
</dbReference>
<dbReference type="CDD" id="cd19744">
    <property type="entry name" value="bHLH_TS_dAS-C_like"/>
    <property type="match status" value="1"/>
</dbReference>
<organism evidence="5 6">
    <name type="scientific">Aquatica leii</name>
    <dbReference type="NCBI Taxonomy" id="1421715"/>
    <lineage>
        <taxon>Eukaryota</taxon>
        <taxon>Metazoa</taxon>
        <taxon>Ecdysozoa</taxon>
        <taxon>Arthropoda</taxon>
        <taxon>Hexapoda</taxon>
        <taxon>Insecta</taxon>
        <taxon>Pterygota</taxon>
        <taxon>Neoptera</taxon>
        <taxon>Endopterygota</taxon>
        <taxon>Coleoptera</taxon>
        <taxon>Polyphaga</taxon>
        <taxon>Elateriformia</taxon>
        <taxon>Elateroidea</taxon>
        <taxon>Lampyridae</taxon>
        <taxon>Luciolinae</taxon>
        <taxon>Aquatica</taxon>
    </lineage>
</organism>
<dbReference type="Pfam" id="PF00010">
    <property type="entry name" value="HLH"/>
    <property type="match status" value="1"/>
</dbReference>
<dbReference type="Gene3D" id="4.10.280.10">
    <property type="entry name" value="Helix-loop-helix DNA-binding domain"/>
    <property type="match status" value="1"/>
</dbReference>
<dbReference type="GO" id="GO:0030182">
    <property type="term" value="P:neuron differentiation"/>
    <property type="evidence" value="ECO:0007669"/>
    <property type="project" value="TreeGrafter"/>
</dbReference>
<protein>
    <recommendedName>
        <fullName evidence="4">BHLH domain-containing protein</fullName>
    </recommendedName>
</protein>
<evidence type="ECO:0000259" key="4">
    <source>
        <dbReference type="PROSITE" id="PS50888"/>
    </source>
</evidence>
<proteinExistence type="predicted"/>
<dbReference type="GO" id="GO:0050767">
    <property type="term" value="P:regulation of neurogenesis"/>
    <property type="evidence" value="ECO:0007669"/>
    <property type="project" value="TreeGrafter"/>
</dbReference>
<feature type="domain" description="BHLH" evidence="4">
    <location>
        <begin position="135"/>
        <end position="203"/>
    </location>
</feature>
<evidence type="ECO:0000313" key="5">
    <source>
        <dbReference type="EMBL" id="KAK4887879.1"/>
    </source>
</evidence>
<dbReference type="EMBL" id="JARPUR010000001">
    <property type="protein sequence ID" value="KAK4887879.1"/>
    <property type="molecule type" value="Genomic_DNA"/>
</dbReference>
<gene>
    <name evidence="5" type="ORF">RN001_004150</name>
</gene>
<keyword evidence="2" id="KW-0524">Neurogenesis</keyword>
<comment type="caution">
    <text evidence="5">The sequence shown here is derived from an EMBL/GenBank/DDBJ whole genome shotgun (WGS) entry which is preliminary data.</text>
</comment>
<reference evidence="6" key="1">
    <citation type="submission" date="2023-01" db="EMBL/GenBank/DDBJ databases">
        <title>Key to firefly adult light organ development and bioluminescence: homeobox transcription factors regulate luciferase expression and transportation to peroxisome.</title>
        <authorList>
            <person name="Fu X."/>
        </authorList>
    </citation>
    <scope>NUCLEOTIDE SEQUENCE [LARGE SCALE GENOMIC DNA]</scope>
</reference>
<dbReference type="PROSITE" id="PS50888">
    <property type="entry name" value="BHLH"/>
    <property type="match status" value="1"/>
</dbReference>
<dbReference type="PANTHER" id="PTHR13935:SF153">
    <property type="entry name" value="ACHAETE-SCUTE FAMILY BHLH TRANSCRIPTION FACTOR 1"/>
    <property type="match status" value="1"/>
</dbReference>
<evidence type="ECO:0000313" key="6">
    <source>
        <dbReference type="Proteomes" id="UP001353858"/>
    </source>
</evidence>
<dbReference type="GO" id="GO:0090575">
    <property type="term" value="C:RNA polymerase II transcription regulator complex"/>
    <property type="evidence" value="ECO:0007669"/>
    <property type="project" value="TreeGrafter"/>
</dbReference>
<dbReference type="SUPFAM" id="SSF47459">
    <property type="entry name" value="HLH, helix-loop-helix DNA-binding domain"/>
    <property type="match status" value="1"/>
</dbReference>
<feature type="region of interest" description="Disordered" evidence="3">
    <location>
        <begin position="245"/>
        <end position="280"/>
    </location>
</feature>
<evidence type="ECO:0000256" key="1">
    <source>
        <dbReference type="ARBA" id="ARBA00022473"/>
    </source>
</evidence>
<sequence>MVSKTTQPYKTQFLQMKFGEGGYNLFEAVEKPLEFWHNVIFLDEKCANCEEMLMAAIQGVNNMTLNQQEKMYNVIPSNCVIVNNAYGQSANSVIQGKRALAPAPERNTVLINNSDIRCKRKIQFIPHSGPNIQPASVARRNARERNRVKQVNNGFAALRQHIPSTVLSTYSPQNGAPATGRGANKKLSKVETLKMAVEYIRSLQQMLEDHEAEMSSKSISDSNISENRFYTNSPDSITQQFTNYPLILPTPPASESSSSPTPSHTSESSATPPGRRRTPRRNFLLATKFITIFLAIPNRSFHLIKHRYSSFLDPSAFIHSKQ</sequence>
<accession>A0AAN7SMN6</accession>
<dbReference type="GO" id="GO:0000977">
    <property type="term" value="F:RNA polymerase II transcription regulatory region sequence-specific DNA binding"/>
    <property type="evidence" value="ECO:0007669"/>
    <property type="project" value="TreeGrafter"/>
</dbReference>
<dbReference type="AlphaFoldDB" id="A0AAN7SMN6"/>
<dbReference type="InterPro" id="IPR036638">
    <property type="entry name" value="HLH_DNA-bd_sf"/>
</dbReference>
<dbReference type="InterPro" id="IPR011598">
    <property type="entry name" value="bHLH_dom"/>
</dbReference>
<feature type="compositionally biased region" description="Low complexity" evidence="3">
    <location>
        <begin position="215"/>
        <end position="225"/>
    </location>
</feature>
<dbReference type="GO" id="GO:0007423">
    <property type="term" value="P:sensory organ development"/>
    <property type="evidence" value="ECO:0007669"/>
    <property type="project" value="TreeGrafter"/>
</dbReference>
<name>A0AAN7SMN6_9COLE</name>
<dbReference type="GO" id="GO:0000981">
    <property type="term" value="F:DNA-binding transcription factor activity, RNA polymerase II-specific"/>
    <property type="evidence" value="ECO:0007669"/>
    <property type="project" value="TreeGrafter"/>
</dbReference>
<dbReference type="GO" id="GO:0046983">
    <property type="term" value="F:protein dimerization activity"/>
    <property type="evidence" value="ECO:0007669"/>
    <property type="project" value="InterPro"/>
</dbReference>
<dbReference type="GO" id="GO:0045944">
    <property type="term" value="P:positive regulation of transcription by RNA polymerase II"/>
    <property type="evidence" value="ECO:0007669"/>
    <property type="project" value="TreeGrafter"/>
</dbReference>
<feature type="compositionally biased region" description="Low complexity" evidence="3">
    <location>
        <begin position="253"/>
        <end position="273"/>
    </location>
</feature>
<dbReference type="InterPro" id="IPR015660">
    <property type="entry name" value="MASH1/Ascl1a-like"/>
</dbReference>